<dbReference type="Proteomes" id="UP000005237">
    <property type="component" value="Unassembled WGS sequence"/>
</dbReference>
<feature type="transmembrane region" description="Helical" evidence="1">
    <location>
        <begin position="34"/>
        <end position="52"/>
    </location>
</feature>
<keyword evidence="3" id="KW-1185">Reference proteome</keyword>
<dbReference type="PANTHER" id="PTHR10796">
    <property type="entry name" value="PATCHED-RELATED"/>
    <property type="match status" value="1"/>
</dbReference>
<evidence type="ECO:0000313" key="3">
    <source>
        <dbReference type="Proteomes" id="UP000005237"/>
    </source>
</evidence>
<evidence type="ECO:0008006" key="4">
    <source>
        <dbReference type="Google" id="ProtNLM"/>
    </source>
</evidence>
<dbReference type="EnsemblMetazoa" id="CJA41515.1">
    <property type="protein sequence ID" value="CJA41515.1"/>
    <property type="gene ID" value="WBGene00217363"/>
</dbReference>
<feature type="transmembrane region" description="Helical" evidence="1">
    <location>
        <begin position="7"/>
        <end position="28"/>
    </location>
</feature>
<keyword evidence="1" id="KW-0472">Membrane</keyword>
<sequence length="72" mass="7916">VPRPVSAVCIAFAILSVNIGVIGALAATNTRLDIISMITIVMSVGFSVDYVTHTTFHFVIQRENRLEVREQN</sequence>
<dbReference type="GO" id="GO:0005886">
    <property type="term" value="C:plasma membrane"/>
    <property type="evidence" value="ECO:0007669"/>
    <property type="project" value="TreeGrafter"/>
</dbReference>
<dbReference type="Gene3D" id="1.20.1640.10">
    <property type="entry name" value="Multidrug efflux transporter AcrB transmembrane domain"/>
    <property type="match status" value="1"/>
</dbReference>
<dbReference type="GO" id="GO:0030659">
    <property type="term" value="C:cytoplasmic vesicle membrane"/>
    <property type="evidence" value="ECO:0007669"/>
    <property type="project" value="TreeGrafter"/>
</dbReference>
<dbReference type="GO" id="GO:0006897">
    <property type="term" value="P:endocytosis"/>
    <property type="evidence" value="ECO:0007669"/>
    <property type="project" value="TreeGrafter"/>
</dbReference>
<name>A0A8R1IV01_CAEJA</name>
<keyword evidence="1" id="KW-0812">Transmembrane</keyword>
<dbReference type="AlphaFoldDB" id="A0A8R1IV01"/>
<reference evidence="3" key="1">
    <citation type="submission" date="2010-08" db="EMBL/GenBank/DDBJ databases">
        <authorList>
            <consortium name="Caenorhabditis japonica Sequencing Consortium"/>
            <person name="Wilson R.K."/>
        </authorList>
    </citation>
    <scope>NUCLEOTIDE SEQUENCE [LARGE SCALE GENOMIC DNA]</scope>
    <source>
        <strain evidence="3">DF5081</strain>
    </source>
</reference>
<accession>A0A8R1IV01</accession>
<protein>
    <recommendedName>
        <fullName evidence="4">SSD domain-containing protein</fullName>
    </recommendedName>
</protein>
<evidence type="ECO:0000313" key="2">
    <source>
        <dbReference type="EnsemblMetazoa" id="CJA41515.1"/>
    </source>
</evidence>
<dbReference type="SUPFAM" id="SSF82866">
    <property type="entry name" value="Multidrug efflux transporter AcrB transmembrane domain"/>
    <property type="match status" value="1"/>
</dbReference>
<dbReference type="GO" id="GO:0018996">
    <property type="term" value="P:molting cycle, collagen and cuticulin-based cuticle"/>
    <property type="evidence" value="ECO:0007669"/>
    <property type="project" value="TreeGrafter"/>
</dbReference>
<keyword evidence="1" id="KW-1133">Transmembrane helix</keyword>
<proteinExistence type="predicted"/>
<reference evidence="2" key="2">
    <citation type="submission" date="2022-06" db="UniProtKB">
        <authorList>
            <consortium name="EnsemblMetazoa"/>
        </authorList>
    </citation>
    <scope>IDENTIFICATION</scope>
    <source>
        <strain evidence="2">DF5081</strain>
    </source>
</reference>
<evidence type="ECO:0000256" key="1">
    <source>
        <dbReference type="SAM" id="Phobius"/>
    </source>
</evidence>
<dbReference type="PANTHER" id="PTHR10796:SF96">
    <property type="entry name" value="PATCHED-RELATED PROTEIN 9"/>
    <property type="match status" value="1"/>
</dbReference>
<dbReference type="InterPro" id="IPR051697">
    <property type="entry name" value="Patched_domain-protein"/>
</dbReference>
<organism evidence="2 3">
    <name type="scientific">Caenorhabditis japonica</name>
    <dbReference type="NCBI Taxonomy" id="281687"/>
    <lineage>
        <taxon>Eukaryota</taxon>
        <taxon>Metazoa</taxon>
        <taxon>Ecdysozoa</taxon>
        <taxon>Nematoda</taxon>
        <taxon>Chromadorea</taxon>
        <taxon>Rhabditida</taxon>
        <taxon>Rhabditina</taxon>
        <taxon>Rhabditomorpha</taxon>
        <taxon>Rhabditoidea</taxon>
        <taxon>Rhabditidae</taxon>
        <taxon>Peloderinae</taxon>
        <taxon>Caenorhabditis</taxon>
    </lineage>
</organism>